<name>A0A9W8AAV9_9FUNG</name>
<feature type="region of interest" description="Disordered" evidence="3">
    <location>
        <begin position="270"/>
        <end position="290"/>
    </location>
</feature>
<comment type="caution">
    <text evidence="4">The sequence shown here is derived from an EMBL/GenBank/DDBJ whole genome shotgun (WGS) entry which is preliminary data.</text>
</comment>
<feature type="region of interest" description="Disordered" evidence="3">
    <location>
        <begin position="438"/>
        <end position="491"/>
    </location>
</feature>
<feature type="compositionally biased region" description="Low complexity" evidence="3">
    <location>
        <begin position="89"/>
        <end position="105"/>
    </location>
</feature>
<dbReference type="InterPro" id="IPR008862">
    <property type="entry name" value="Tcp11"/>
</dbReference>
<protein>
    <recommendedName>
        <fullName evidence="6">T-complex protein 11</fullName>
    </recommendedName>
</protein>
<evidence type="ECO:0000256" key="1">
    <source>
        <dbReference type="ARBA" id="ARBA00010954"/>
    </source>
</evidence>
<evidence type="ECO:0000313" key="4">
    <source>
        <dbReference type="EMBL" id="KAJ1927166.1"/>
    </source>
</evidence>
<feature type="region of interest" description="Disordered" evidence="3">
    <location>
        <begin position="88"/>
        <end position="108"/>
    </location>
</feature>
<dbReference type="PANTHER" id="PTHR12832:SF11">
    <property type="entry name" value="LD23868P"/>
    <property type="match status" value="1"/>
</dbReference>
<keyword evidence="5" id="KW-1185">Reference proteome</keyword>
<accession>A0A9W8AAV9</accession>
<dbReference type="Proteomes" id="UP001150569">
    <property type="component" value="Unassembled WGS sequence"/>
</dbReference>
<dbReference type="OrthoDB" id="276323at2759"/>
<evidence type="ECO:0008006" key="6">
    <source>
        <dbReference type="Google" id="ProtNLM"/>
    </source>
</evidence>
<keyword evidence="2" id="KW-0175">Coiled coil</keyword>
<feature type="compositionally biased region" description="Low complexity" evidence="3">
    <location>
        <begin position="457"/>
        <end position="474"/>
    </location>
</feature>
<feature type="coiled-coil region" evidence="2">
    <location>
        <begin position="147"/>
        <end position="174"/>
    </location>
</feature>
<comment type="similarity">
    <text evidence="1">Belongs to the TCP11 family.</text>
</comment>
<sequence>MTASDQGPPPPASPPYSTATASGNELTPTRKKPCHVATRLQQRREQDAHAECVYTGTSPTQAQLNHDAYLAARRAKAAEHLHHVELVRTQQQSQTQAQTDQQSAALRESLETASQNRARLLREQAEQCADRVRRAKRVAQLQAFRQQQKVKRQRQQLEERLRLTEARRDRILRLPRLAAPGAGIAGGPPSPPLRHRCRQEVVERGVVALQRTFRGRQVTLAHHELHRHQFSLTGLRKLGPAAATQAMTTAPVMRAADRLVRVVLAAARDDRSDRSELPTGPTDGSAASASARARAYPNAGRFLLMGMLLAVYPSEILSPSGPQDRLLADLASSMARSLERLADRPRAAADPERVRAFARDWDTFYRTFLAWKRKDSRHVLETLIAHFLELDRLWHTVRTAGGADETWRAPIAAQRDAIREQIERFGGPSALERLHRAQEAARREYSQPAASPAVPLAKDAQTAAAATTTGQTDTVAPPAADETDENSPAPTGIAEYLQNEKLAHEIAVDPYFKLGQGPGPEVAGQVRSVAQRAYFDHLRQLFADLRAVSPADSSDDPAALPSILTDCLVELFRDYRDLLLSVAPTRGALRATIEARLDVDLLEQQWRARPASLAEFDFKAYLSFIADLMAQMCAPERDSEVAHLRALDDPFRGAQATLETLQRMQQDYLNAQITLVRPFLARHAARYERDHFDRRLQSGNLTLDHTRRWLEQAVTSAGRDDTTEGSQFLAWYYEGVLNLLFATQVADPGQCPETFLLDLDRLFGFQNELQALTIVSALLILAKNLAPPAVRQRLLHRGATGSASPSQLLKDRLLELLRHDETNVDHLVAELQRAISSGPNDGGGLAANETTSSPLQTLSPATTYLGGPHKPVAPEVVRTLVLKTLSYRDPVFNVLSRRLRTVLRTWLLYPGHFSKPAESDSTSEAGPGPANPLGIRMATGFMSRGAGEVEPRGGAAQTPPATKSSTAAESLLRSYGLDLVAPEMRQLFTLIGSLLSHNRRTYGIYYDQILRELTAG</sequence>
<evidence type="ECO:0000256" key="3">
    <source>
        <dbReference type="SAM" id="MobiDB-lite"/>
    </source>
</evidence>
<evidence type="ECO:0000313" key="5">
    <source>
        <dbReference type="Proteomes" id="UP001150569"/>
    </source>
</evidence>
<feature type="compositionally biased region" description="Polar residues" evidence="3">
    <location>
        <begin position="848"/>
        <end position="860"/>
    </location>
</feature>
<dbReference type="Pfam" id="PF05794">
    <property type="entry name" value="Tcp11"/>
    <property type="match status" value="1"/>
</dbReference>
<feature type="region of interest" description="Disordered" evidence="3">
    <location>
        <begin position="1"/>
        <end position="32"/>
    </location>
</feature>
<dbReference type="GO" id="GO:0010737">
    <property type="term" value="P:protein kinase A signaling"/>
    <property type="evidence" value="ECO:0007669"/>
    <property type="project" value="TreeGrafter"/>
</dbReference>
<feature type="region of interest" description="Disordered" evidence="3">
    <location>
        <begin position="838"/>
        <end position="860"/>
    </location>
</feature>
<dbReference type="AlphaFoldDB" id="A0A9W8AAV9"/>
<feature type="region of interest" description="Disordered" evidence="3">
    <location>
        <begin position="915"/>
        <end position="967"/>
    </location>
</feature>
<organism evidence="4 5">
    <name type="scientific">Tieghemiomyces parasiticus</name>
    <dbReference type="NCBI Taxonomy" id="78921"/>
    <lineage>
        <taxon>Eukaryota</taxon>
        <taxon>Fungi</taxon>
        <taxon>Fungi incertae sedis</taxon>
        <taxon>Zoopagomycota</taxon>
        <taxon>Kickxellomycotina</taxon>
        <taxon>Dimargaritomycetes</taxon>
        <taxon>Dimargaritales</taxon>
        <taxon>Dimargaritaceae</taxon>
        <taxon>Tieghemiomyces</taxon>
    </lineage>
</organism>
<dbReference type="EMBL" id="JANBPT010000131">
    <property type="protein sequence ID" value="KAJ1927166.1"/>
    <property type="molecule type" value="Genomic_DNA"/>
</dbReference>
<gene>
    <name evidence="4" type="ORF">IWQ60_003177</name>
</gene>
<reference evidence="4" key="1">
    <citation type="submission" date="2022-07" db="EMBL/GenBank/DDBJ databases">
        <title>Phylogenomic reconstructions and comparative analyses of Kickxellomycotina fungi.</title>
        <authorList>
            <person name="Reynolds N.K."/>
            <person name="Stajich J.E."/>
            <person name="Barry K."/>
            <person name="Grigoriev I.V."/>
            <person name="Crous P."/>
            <person name="Smith M.E."/>
        </authorList>
    </citation>
    <scope>NUCLEOTIDE SEQUENCE</scope>
    <source>
        <strain evidence="4">RSA 861</strain>
    </source>
</reference>
<evidence type="ECO:0000256" key="2">
    <source>
        <dbReference type="SAM" id="Coils"/>
    </source>
</evidence>
<dbReference type="PANTHER" id="PTHR12832">
    <property type="entry name" value="TESTIS-SPECIFIC PROTEIN PBS13 T-COMPLEX 11"/>
    <property type="match status" value="1"/>
</dbReference>
<proteinExistence type="inferred from homology"/>